<dbReference type="FunFam" id="3.30.420.210:FF:000003">
    <property type="entry name" value="UBX domain protein 11"/>
    <property type="match status" value="1"/>
</dbReference>
<dbReference type="PROSITE" id="PS50033">
    <property type="entry name" value="UBX"/>
    <property type="match status" value="1"/>
</dbReference>
<dbReference type="FunCoup" id="F7EPJ5">
    <property type="interactions" value="422"/>
</dbReference>
<comment type="subunit">
    <text evidence="6">Interacts with GNA12, GNA13, RND1, RND2 and RND3.</text>
</comment>
<evidence type="ECO:0000256" key="1">
    <source>
        <dbReference type="ARBA" id="ARBA00004245"/>
    </source>
</evidence>
<dbReference type="PANTHER" id="PTHR23333:SF4">
    <property type="entry name" value="UBX DOMAIN-CONTAINING PROTEIN 11"/>
    <property type="match status" value="1"/>
</dbReference>
<keyword evidence="4" id="KW-0206">Cytoskeleton</keyword>
<evidence type="ECO:0000313" key="15">
    <source>
        <dbReference type="Proteomes" id="UP000002279"/>
    </source>
</evidence>
<evidence type="ECO:0000256" key="3">
    <source>
        <dbReference type="ARBA" id="ARBA00023054"/>
    </source>
</evidence>
<feature type="domain" description="Ubiquitin-like" evidence="12">
    <location>
        <begin position="441"/>
        <end position="513"/>
    </location>
</feature>
<feature type="compositionally biased region" description="Pro residues" evidence="10">
    <location>
        <begin position="98"/>
        <end position="114"/>
    </location>
</feature>
<organism evidence="14 15">
    <name type="scientific">Ornithorhynchus anatinus</name>
    <name type="common">Duckbill platypus</name>
    <dbReference type="NCBI Taxonomy" id="9258"/>
    <lineage>
        <taxon>Eukaryota</taxon>
        <taxon>Metazoa</taxon>
        <taxon>Chordata</taxon>
        <taxon>Craniata</taxon>
        <taxon>Vertebrata</taxon>
        <taxon>Euteleostomi</taxon>
        <taxon>Mammalia</taxon>
        <taxon>Monotremata</taxon>
        <taxon>Ornithorhynchidae</taxon>
        <taxon>Ornithorhynchus</taxon>
    </lineage>
</organism>
<dbReference type="SUPFAM" id="SSF54236">
    <property type="entry name" value="Ubiquitin-like"/>
    <property type="match status" value="1"/>
</dbReference>
<accession>F7EPJ5</accession>
<dbReference type="HOGENOM" id="CLU_044433_0_1_1"/>
<dbReference type="InterPro" id="IPR012989">
    <property type="entry name" value="SEP_domain"/>
</dbReference>
<dbReference type="eggNOG" id="KOG2086">
    <property type="taxonomic scope" value="Eukaryota"/>
</dbReference>
<dbReference type="OMA" id="DFELMSA"/>
<keyword evidence="15" id="KW-1185">Reference proteome</keyword>
<comment type="function">
    <text evidence="5">May be involved in the reorganization of actin cytoskeleton mediated by RND1, RND2 and RND3. Promotes RHOA activation mediated by GNA12 and GNA13.</text>
</comment>
<feature type="domain" description="UBX" evidence="11">
    <location>
        <begin position="436"/>
        <end position="513"/>
    </location>
</feature>
<dbReference type="Gene3D" id="3.30.420.210">
    <property type="entry name" value="SEP domain"/>
    <property type="match status" value="1"/>
</dbReference>
<dbReference type="InterPro" id="IPR036241">
    <property type="entry name" value="NSFL1C_SEP_dom_sf"/>
</dbReference>
<comment type="subcellular location">
    <subcellularLocation>
        <location evidence="1">Cytoplasm</location>
        <location evidence="1">Cytoskeleton</location>
    </subcellularLocation>
</comment>
<name>F7EPJ5_ORNAN</name>
<feature type="region of interest" description="Disordered" evidence="10">
    <location>
        <begin position="88"/>
        <end position="132"/>
    </location>
</feature>
<dbReference type="Proteomes" id="UP000002279">
    <property type="component" value="Unplaced"/>
</dbReference>
<dbReference type="Gene3D" id="3.10.20.90">
    <property type="entry name" value="Phosphatidylinositol 3-kinase Catalytic Subunit, Chain A, domain 1"/>
    <property type="match status" value="1"/>
</dbReference>
<evidence type="ECO:0000256" key="9">
    <source>
        <dbReference type="ARBA" id="ARBA00081109"/>
    </source>
</evidence>
<dbReference type="PROSITE" id="PS51399">
    <property type="entry name" value="SEP"/>
    <property type="match status" value="1"/>
</dbReference>
<feature type="domain" description="SEP" evidence="13">
    <location>
        <begin position="280"/>
        <end position="344"/>
    </location>
</feature>
<evidence type="ECO:0000259" key="13">
    <source>
        <dbReference type="PROSITE" id="PS51399"/>
    </source>
</evidence>
<keyword evidence="2" id="KW-0963">Cytoplasm</keyword>
<evidence type="ECO:0000313" key="14">
    <source>
        <dbReference type="Ensembl" id="ENSOANP00000011268.2"/>
    </source>
</evidence>
<dbReference type="PANTHER" id="PTHR23333">
    <property type="entry name" value="UBX DOMAIN CONTAINING PROTEIN"/>
    <property type="match status" value="1"/>
</dbReference>
<dbReference type="Pfam" id="PF00789">
    <property type="entry name" value="UBX"/>
    <property type="match status" value="1"/>
</dbReference>
<keyword evidence="3" id="KW-0175">Coiled coil</keyword>
<dbReference type="InterPro" id="IPR000626">
    <property type="entry name" value="Ubiquitin-like_dom"/>
</dbReference>
<dbReference type="Ensembl" id="ENSOANT00000011270.3">
    <property type="protein sequence ID" value="ENSOANP00000011268.2"/>
    <property type="gene ID" value="ENSOANG00000007084.4"/>
</dbReference>
<evidence type="ECO:0000259" key="11">
    <source>
        <dbReference type="PROSITE" id="PS50033"/>
    </source>
</evidence>
<dbReference type="Bgee" id="ENSOANG00000007084">
    <property type="expression patterns" value="Expressed in testis and 7 other cell types or tissues"/>
</dbReference>
<dbReference type="GeneTree" id="ENSGT00520000055567"/>
<dbReference type="PROSITE" id="PS50053">
    <property type="entry name" value="UBIQUITIN_2"/>
    <property type="match status" value="1"/>
</dbReference>
<evidence type="ECO:0000256" key="8">
    <source>
        <dbReference type="ARBA" id="ARBA00075811"/>
    </source>
</evidence>
<dbReference type="InterPro" id="IPR001012">
    <property type="entry name" value="UBX_dom"/>
</dbReference>
<evidence type="ECO:0000256" key="10">
    <source>
        <dbReference type="SAM" id="MobiDB-lite"/>
    </source>
</evidence>
<reference evidence="14" key="2">
    <citation type="submission" date="2025-09" db="UniProtKB">
        <authorList>
            <consortium name="Ensembl"/>
        </authorList>
    </citation>
    <scope>IDENTIFICATION</scope>
    <source>
        <strain evidence="14">Glennie</strain>
    </source>
</reference>
<dbReference type="AlphaFoldDB" id="F7EPJ5"/>
<evidence type="ECO:0000256" key="4">
    <source>
        <dbReference type="ARBA" id="ARBA00023212"/>
    </source>
</evidence>
<dbReference type="SMART" id="SM00166">
    <property type="entry name" value="UBX"/>
    <property type="match status" value="1"/>
</dbReference>
<dbReference type="SUPFAM" id="SSF102848">
    <property type="entry name" value="NSFL1 (p97 ATPase) cofactor p47, SEP domain"/>
    <property type="match status" value="1"/>
</dbReference>
<dbReference type="InterPro" id="IPR029071">
    <property type="entry name" value="Ubiquitin-like_domsf"/>
</dbReference>
<dbReference type="InParanoid" id="F7EPJ5"/>
<evidence type="ECO:0000256" key="2">
    <source>
        <dbReference type="ARBA" id="ARBA00022490"/>
    </source>
</evidence>
<dbReference type="GO" id="GO:0043130">
    <property type="term" value="F:ubiquitin binding"/>
    <property type="evidence" value="ECO:0000318"/>
    <property type="project" value="GO_Central"/>
</dbReference>
<gene>
    <name evidence="14" type="primary">UBXN11</name>
</gene>
<dbReference type="STRING" id="9258.ENSOANP00000011268"/>
<dbReference type="Pfam" id="PF08059">
    <property type="entry name" value="SEP"/>
    <property type="match status" value="1"/>
</dbReference>
<proteinExistence type="predicted"/>
<evidence type="ECO:0000256" key="5">
    <source>
        <dbReference type="ARBA" id="ARBA00059434"/>
    </source>
</evidence>
<evidence type="ECO:0000259" key="12">
    <source>
        <dbReference type="PROSITE" id="PS50053"/>
    </source>
</evidence>
<sequence>MDSSPLPSRAQLVSDGRRWSLGRHGNRPTTRCQLLQAVASARLGARIPSMSSPLSSLAKVRKLPLQVYSQSYRRGEVLFAPKVFHEDEEFLRSDDPSPDTPAPPPPRTPSPPCSPQKAARARGSAAGPEDTDLVTSMAKRLRQLEQRARIQAAEIHSKDQKIADLEEKVKSFQRGDPEGGAPASRREEELESLCLQLQSQISAMERFLGDYGLTWVGETPEEWEEEPLALGPLWKPGESTVPRDVDFDLLLSRLRDLNIVAGAGQPRVERTASGARLKLPEPLPLTLYGNGIVMCRGPFRAYSEPSTQKCLRDILDGFFPSELQTRYPDGVPFQVSDRRGVLFLEKHPTVAFSGPGHVVGAQDAPEETSQVPVPKLSLERFLKRLPGRVIRSGQVIDVRDPLRKTPQGGGGPGVDIVAETLAGKERTPGPQVQQPSAPATTNLRVKSETGERTYVLTMLSTETIGDLRRHLARARNGDPAAFDILSAFPARAFDDNSRTLAECGLVPNATLLLWPPRGQRPPV</sequence>
<reference evidence="14" key="1">
    <citation type="submission" date="2025-08" db="UniProtKB">
        <authorList>
            <consortium name="Ensembl"/>
        </authorList>
    </citation>
    <scope>IDENTIFICATION</scope>
    <source>
        <strain evidence="14">Glennie</strain>
    </source>
</reference>
<dbReference type="GO" id="GO:0005856">
    <property type="term" value="C:cytoskeleton"/>
    <property type="evidence" value="ECO:0007669"/>
    <property type="project" value="UniProtKB-SubCell"/>
</dbReference>
<feature type="region of interest" description="Disordered" evidence="10">
    <location>
        <begin position="1"/>
        <end position="29"/>
    </location>
</feature>
<dbReference type="GO" id="GO:0043161">
    <property type="term" value="P:proteasome-mediated ubiquitin-dependent protein catabolic process"/>
    <property type="evidence" value="ECO:0000318"/>
    <property type="project" value="GO_Central"/>
</dbReference>
<protein>
    <recommendedName>
        <fullName evidence="7">UBX domain-containing protein 11</fullName>
    </recommendedName>
    <alternativeName>
        <fullName evidence="9">Socius</fullName>
    </alternativeName>
    <alternativeName>
        <fullName evidence="8">UBX domain-containing protein 5</fullName>
    </alternativeName>
</protein>
<evidence type="ECO:0000256" key="7">
    <source>
        <dbReference type="ARBA" id="ARBA00073759"/>
    </source>
</evidence>
<evidence type="ECO:0000256" key="6">
    <source>
        <dbReference type="ARBA" id="ARBA00062345"/>
    </source>
</evidence>
<dbReference type="CDD" id="cd17077">
    <property type="entry name" value="UBX_UBXN11"/>
    <property type="match status" value="1"/>
</dbReference>